<reference evidence="3" key="1">
    <citation type="journal article" date="2019" name="Int. J. Syst. Evol. Microbiol.">
        <title>The Global Catalogue of Microorganisms (GCM) 10K type strain sequencing project: providing services to taxonomists for standard genome sequencing and annotation.</title>
        <authorList>
            <consortium name="The Broad Institute Genomics Platform"/>
            <consortium name="The Broad Institute Genome Sequencing Center for Infectious Disease"/>
            <person name="Wu L."/>
            <person name="Ma J."/>
        </authorList>
    </citation>
    <scope>NUCLEOTIDE SEQUENCE [LARGE SCALE GENOMIC DNA]</scope>
    <source>
        <strain evidence="3">CCUG 57942</strain>
    </source>
</reference>
<keyword evidence="3" id="KW-1185">Reference proteome</keyword>
<comment type="caution">
    <text evidence="2">The sequence shown here is derived from an EMBL/GenBank/DDBJ whole genome shotgun (WGS) entry which is preliminary data.</text>
</comment>
<evidence type="ECO:0000256" key="1">
    <source>
        <dbReference type="SAM" id="Phobius"/>
    </source>
</evidence>
<evidence type="ECO:0000313" key="2">
    <source>
        <dbReference type="EMBL" id="MFD2157414.1"/>
    </source>
</evidence>
<keyword evidence="1" id="KW-0812">Transmembrane</keyword>
<dbReference type="Proteomes" id="UP001597389">
    <property type="component" value="Unassembled WGS sequence"/>
</dbReference>
<gene>
    <name evidence="2" type="ORF">ACFSW8_00710</name>
</gene>
<feature type="transmembrane region" description="Helical" evidence="1">
    <location>
        <begin position="95"/>
        <end position="116"/>
    </location>
</feature>
<dbReference type="RefSeq" id="WP_377091231.1">
    <property type="nucleotide sequence ID" value="NZ_JBHSJL010000014.1"/>
</dbReference>
<name>A0ABW4Z639_9BACT</name>
<keyword evidence="1" id="KW-0472">Membrane</keyword>
<evidence type="ECO:0000313" key="3">
    <source>
        <dbReference type="Proteomes" id="UP001597389"/>
    </source>
</evidence>
<protein>
    <submittedName>
        <fullName evidence="2">Uncharacterized protein</fullName>
    </submittedName>
</protein>
<sequence length="134" mass="15989">MFQTKFDRWLKENFVYEHHIRVVHLPTKLPSGVKVSELQSNQYHYLLTVKNKTKAEKLIEQLKAEGNAFKTKIAEGSHWYNPLINNKHKSFSFRIFWWVVIASLTIYLFVRIRAFLQSDFYFELKSHIQEVLGA</sequence>
<organism evidence="2 3">
    <name type="scientific">Rubritalea tangerina</name>
    <dbReference type="NCBI Taxonomy" id="430798"/>
    <lineage>
        <taxon>Bacteria</taxon>
        <taxon>Pseudomonadati</taxon>
        <taxon>Verrucomicrobiota</taxon>
        <taxon>Verrucomicrobiia</taxon>
        <taxon>Verrucomicrobiales</taxon>
        <taxon>Rubritaleaceae</taxon>
        <taxon>Rubritalea</taxon>
    </lineage>
</organism>
<accession>A0ABW4Z639</accession>
<proteinExistence type="predicted"/>
<keyword evidence="1" id="KW-1133">Transmembrane helix</keyword>
<dbReference type="EMBL" id="JBHUJB010000005">
    <property type="protein sequence ID" value="MFD2157414.1"/>
    <property type="molecule type" value="Genomic_DNA"/>
</dbReference>